<evidence type="ECO:0000256" key="1">
    <source>
        <dbReference type="SAM" id="MobiDB-lite"/>
    </source>
</evidence>
<organism evidence="2 3">
    <name type="scientific">Tulasnella calospora MUT 4182</name>
    <dbReference type="NCBI Taxonomy" id="1051891"/>
    <lineage>
        <taxon>Eukaryota</taxon>
        <taxon>Fungi</taxon>
        <taxon>Dikarya</taxon>
        <taxon>Basidiomycota</taxon>
        <taxon>Agaricomycotina</taxon>
        <taxon>Agaricomycetes</taxon>
        <taxon>Cantharellales</taxon>
        <taxon>Tulasnellaceae</taxon>
        <taxon>Tulasnella</taxon>
    </lineage>
</organism>
<dbReference type="Proteomes" id="UP000054248">
    <property type="component" value="Unassembled WGS sequence"/>
</dbReference>
<keyword evidence="3" id="KW-1185">Reference proteome</keyword>
<dbReference type="EMBL" id="KN823198">
    <property type="protein sequence ID" value="KIO19879.1"/>
    <property type="molecule type" value="Genomic_DNA"/>
</dbReference>
<reference evidence="2 3" key="1">
    <citation type="submission" date="2014-04" db="EMBL/GenBank/DDBJ databases">
        <authorList>
            <consortium name="DOE Joint Genome Institute"/>
            <person name="Kuo A."/>
            <person name="Girlanda M."/>
            <person name="Perotto S."/>
            <person name="Kohler A."/>
            <person name="Nagy L.G."/>
            <person name="Floudas D."/>
            <person name="Copeland A."/>
            <person name="Barry K.W."/>
            <person name="Cichocki N."/>
            <person name="Veneault-Fourrey C."/>
            <person name="LaButti K."/>
            <person name="Lindquist E.A."/>
            <person name="Lipzen A."/>
            <person name="Lundell T."/>
            <person name="Morin E."/>
            <person name="Murat C."/>
            <person name="Sun H."/>
            <person name="Tunlid A."/>
            <person name="Henrissat B."/>
            <person name="Grigoriev I.V."/>
            <person name="Hibbett D.S."/>
            <person name="Martin F."/>
            <person name="Nordberg H.P."/>
            <person name="Cantor M.N."/>
            <person name="Hua S.X."/>
        </authorList>
    </citation>
    <scope>NUCLEOTIDE SEQUENCE [LARGE SCALE GENOMIC DNA]</scope>
    <source>
        <strain evidence="2 3">MUT 4182</strain>
    </source>
</reference>
<dbReference type="HOGENOM" id="CLU_108161_0_0_1"/>
<proteinExistence type="predicted"/>
<feature type="region of interest" description="Disordered" evidence="1">
    <location>
        <begin position="93"/>
        <end position="117"/>
    </location>
</feature>
<evidence type="ECO:0000313" key="2">
    <source>
        <dbReference type="EMBL" id="KIO19879.1"/>
    </source>
</evidence>
<accession>A0A0C3Q869</accession>
<name>A0A0C3Q869_9AGAM</name>
<reference evidence="3" key="2">
    <citation type="submission" date="2015-01" db="EMBL/GenBank/DDBJ databases">
        <title>Evolutionary Origins and Diversification of the Mycorrhizal Mutualists.</title>
        <authorList>
            <consortium name="DOE Joint Genome Institute"/>
            <consortium name="Mycorrhizal Genomics Consortium"/>
            <person name="Kohler A."/>
            <person name="Kuo A."/>
            <person name="Nagy L.G."/>
            <person name="Floudas D."/>
            <person name="Copeland A."/>
            <person name="Barry K.W."/>
            <person name="Cichocki N."/>
            <person name="Veneault-Fourrey C."/>
            <person name="LaButti K."/>
            <person name="Lindquist E.A."/>
            <person name="Lipzen A."/>
            <person name="Lundell T."/>
            <person name="Morin E."/>
            <person name="Murat C."/>
            <person name="Riley R."/>
            <person name="Ohm R."/>
            <person name="Sun H."/>
            <person name="Tunlid A."/>
            <person name="Henrissat B."/>
            <person name="Grigoriev I.V."/>
            <person name="Hibbett D.S."/>
            <person name="Martin F."/>
        </authorList>
    </citation>
    <scope>NUCLEOTIDE SEQUENCE [LARGE SCALE GENOMIC DNA]</scope>
    <source>
        <strain evidence="3">MUT 4182</strain>
    </source>
</reference>
<sequence>MPLEPTWSVKNLLASYPAPTLEPATLKHLHKLSALTPPEEGTPEFESLRQDLAEMIRMVEAVKTIELPKDESGIPDGRIWPEARGMQFEEGASGKALDLPEEAKGRSLLDSATNTTDGYYLVETERKRR</sequence>
<protein>
    <submittedName>
        <fullName evidence="2">Uncharacterized protein</fullName>
    </submittedName>
</protein>
<dbReference type="OrthoDB" id="5522061at2759"/>
<dbReference type="AlphaFoldDB" id="A0A0C3Q869"/>
<evidence type="ECO:0000313" key="3">
    <source>
        <dbReference type="Proteomes" id="UP000054248"/>
    </source>
</evidence>
<gene>
    <name evidence="2" type="ORF">M407DRAFT_246025</name>
</gene>